<dbReference type="PROSITE" id="PS51314">
    <property type="entry name" value="VPS37_C"/>
    <property type="match status" value="1"/>
</dbReference>
<keyword evidence="3 6" id="KW-0813">Transport</keyword>
<dbReference type="PANTHER" id="PTHR13678:SF2">
    <property type="entry name" value="VACUOLAR PROTEIN SORTING-ASSOCIATED PROTEIN 37A"/>
    <property type="match status" value="1"/>
</dbReference>
<accession>W7TD19</accession>
<comment type="subcellular location">
    <subcellularLocation>
        <location evidence="1">Endosome</location>
    </subcellularLocation>
</comment>
<dbReference type="OrthoDB" id="10260857at2759"/>
<dbReference type="PANTHER" id="PTHR13678">
    <property type="entry name" value="VACUOLAR PROTEIN SORTING-ASSOCIATED PROTEIN 37"/>
    <property type="match status" value="1"/>
</dbReference>
<organism evidence="8 9">
    <name type="scientific">Nannochloropsis gaditana</name>
    <dbReference type="NCBI Taxonomy" id="72520"/>
    <lineage>
        <taxon>Eukaryota</taxon>
        <taxon>Sar</taxon>
        <taxon>Stramenopiles</taxon>
        <taxon>Ochrophyta</taxon>
        <taxon>Eustigmatophyceae</taxon>
        <taxon>Eustigmatales</taxon>
        <taxon>Monodopsidaceae</taxon>
        <taxon>Nannochloropsis</taxon>
    </lineage>
</organism>
<keyword evidence="5 6" id="KW-0653">Protein transport</keyword>
<dbReference type="InterPro" id="IPR009851">
    <property type="entry name" value="Mod_r"/>
</dbReference>
<evidence type="ECO:0000259" key="7">
    <source>
        <dbReference type="PROSITE" id="PS51314"/>
    </source>
</evidence>
<evidence type="ECO:0000256" key="5">
    <source>
        <dbReference type="ARBA" id="ARBA00022927"/>
    </source>
</evidence>
<evidence type="ECO:0000256" key="6">
    <source>
        <dbReference type="PROSITE-ProRule" id="PRU00646"/>
    </source>
</evidence>
<name>W7TD19_9STRA</name>
<reference evidence="8 9" key="1">
    <citation type="journal article" date="2014" name="Mol. Plant">
        <title>Chromosome Scale Genome Assembly and Transcriptome Profiling of Nannochloropsis gaditana in Nitrogen Depletion.</title>
        <authorList>
            <person name="Corteggiani Carpinelli E."/>
            <person name="Telatin A."/>
            <person name="Vitulo N."/>
            <person name="Forcato C."/>
            <person name="D'Angelo M."/>
            <person name="Schiavon R."/>
            <person name="Vezzi A."/>
            <person name="Giacometti G.M."/>
            <person name="Morosinotto T."/>
            <person name="Valle G."/>
        </authorList>
    </citation>
    <scope>NUCLEOTIDE SEQUENCE [LARGE SCALE GENOMIC DNA]</scope>
    <source>
        <strain evidence="8 9">B-31</strain>
    </source>
</reference>
<dbReference type="AlphaFoldDB" id="W7TD19"/>
<dbReference type="GO" id="GO:0000813">
    <property type="term" value="C:ESCRT I complex"/>
    <property type="evidence" value="ECO:0007669"/>
    <property type="project" value="TreeGrafter"/>
</dbReference>
<proteinExistence type="inferred from homology"/>
<keyword evidence="9" id="KW-1185">Reference proteome</keyword>
<dbReference type="GO" id="GO:0043162">
    <property type="term" value="P:ubiquitin-dependent protein catabolic process via the multivesicular body sorting pathway"/>
    <property type="evidence" value="ECO:0007669"/>
    <property type="project" value="TreeGrafter"/>
</dbReference>
<feature type="non-terminal residue" evidence="8">
    <location>
        <position position="1"/>
    </location>
</feature>
<evidence type="ECO:0000313" key="9">
    <source>
        <dbReference type="Proteomes" id="UP000019335"/>
    </source>
</evidence>
<comment type="caution">
    <text evidence="8">The sequence shown here is derived from an EMBL/GenBank/DDBJ whole genome shotgun (WGS) entry which is preliminary data.</text>
</comment>
<keyword evidence="4" id="KW-0967">Endosome</keyword>
<dbReference type="EMBL" id="AZIL01001335">
    <property type="protein sequence ID" value="EWM24147.1"/>
    <property type="molecule type" value="Genomic_DNA"/>
</dbReference>
<dbReference type="Pfam" id="PF07200">
    <property type="entry name" value="Mod_r"/>
    <property type="match status" value="1"/>
</dbReference>
<evidence type="ECO:0000256" key="3">
    <source>
        <dbReference type="ARBA" id="ARBA00022448"/>
    </source>
</evidence>
<dbReference type="GO" id="GO:0006623">
    <property type="term" value="P:protein targeting to vacuole"/>
    <property type="evidence" value="ECO:0007669"/>
    <property type="project" value="TreeGrafter"/>
</dbReference>
<evidence type="ECO:0000256" key="4">
    <source>
        <dbReference type="ARBA" id="ARBA00022753"/>
    </source>
</evidence>
<evidence type="ECO:0000313" key="8">
    <source>
        <dbReference type="EMBL" id="EWM24147.1"/>
    </source>
</evidence>
<evidence type="ECO:0000256" key="2">
    <source>
        <dbReference type="ARBA" id="ARBA00007617"/>
    </source>
</evidence>
<dbReference type="GO" id="GO:0006612">
    <property type="term" value="P:protein targeting to membrane"/>
    <property type="evidence" value="ECO:0007669"/>
    <property type="project" value="TreeGrafter"/>
</dbReference>
<gene>
    <name evidence="8" type="ORF">Naga_100426g6</name>
</gene>
<dbReference type="Proteomes" id="UP000019335">
    <property type="component" value="Chromosome 14"/>
</dbReference>
<comment type="similarity">
    <text evidence="2">Belongs to the VPS37 family.</text>
</comment>
<protein>
    <submittedName>
        <fullName evidence="8">Modifier of rudimentary, Modr</fullName>
    </submittedName>
</protein>
<feature type="domain" description="VPS37 C-terminal" evidence="7">
    <location>
        <begin position="1"/>
        <end position="162"/>
    </location>
</feature>
<evidence type="ECO:0000256" key="1">
    <source>
        <dbReference type="ARBA" id="ARBA00004177"/>
    </source>
</evidence>
<sequence>LLPPSLLSASVEELNKLLTDEVAFSVFLSNLREVKECNRQLEAIRRTNADVARETLEKRSAVTALREEVKQTLDICKDIEKAYKEKVKGAGGGTEGGVDGVCHLLERRVGESERGSEECARAFVAGEKPLEAWQFEYLKERKLFHERSAKLEKIQRVRSEGR</sequence>